<evidence type="ECO:0000256" key="1">
    <source>
        <dbReference type="SAM" id="MobiDB-lite"/>
    </source>
</evidence>
<reference evidence="2 3" key="1">
    <citation type="journal article" date="2019" name="J. Hered.">
        <title>An Improved Genome Assembly for Drosophila navojoa, the Basal Species in the mojavensis Cluster.</title>
        <authorList>
            <person name="Vanderlinde T."/>
            <person name="Dupim E.G."/>
            <person name="Nazario-Yepiz N.O."/>
            <person name="Carvalho A.B."/>
        </authorList>
    </citation>
    <scope>NUCLEOTIDE SEQUENCE [LARGE SCALE GENOMIC DNA]</scope>
    <source>
        <strain evidence="2">Navoj_Jal97</strain>
        <tissue evidence="2">Whole organism</tissue>
    </source>
</reference>
<name>A0A484BMN8_DRONA</name>
<dbReference type="AlphaFoldDB" id="A0A484BMN8"/>
<protein>
    <submittedName>
        <fullName evidence="2">Uncharacterized protein</fullName>
    </submittedName>
</protein>
<gene>
    <name evidence="2" type="ORF">AWZ03_004145</name>
</gene>
<evidence type="ECO:0000313" key="2">
    <source>
        <dbReference type="EMBL" id="TDG49462.1"/>
    </source>
</evidence>
<dbReference type="EMBL" id="LSRL02000023">
    <property type="protein sequence ID" value="TDG49462.1"/>
    <property type="molecule type" value="Genomic_DNA"/>
</dbReference>
<evidence type="ECO:0000313" key="3">
    <source>
        <dbReference type="Proteomes" id="UP000295192"/>
    </source>
</evidence>
<proteinExistence type="predicted"/>
<organism evidence="2 3">
    <name type="scientific">Drosophila navojoa</name>
    <name type="common">Fruit fly</name>
    <dbReference type="NCBI Taxonomy" id="7232"/>
    <lineage>
        <taxon>Eukaryota</taxon>
        <taxon>Metazoa</taxon>
        <taxon>Ecdysozoa</taxon>
        <taxon>Arthropoda</taxon>
        <taxon>Hexapoda</taxon>
        <taxon>Insecta</taxon>
        <taxon>Pterygota</taxon>
        <taxon>Neoptera</taxon>
        <taxon>Endopterygota</taxon>
        <taxon>Diptera</taxon>
        <taxon>Brachycera</taxon>
        <taxon>Muscomorpha</taxon>
        <taxon>Ephydroidea</taxon>
        <taxon>Drosophilidae</taxon>
        <taxon>Drosophila</taxon>
    </lineage>
</organism>
<sequence length="97" mass="10344">MKAKRGMQRSIDKLPVSERTNSVSIGQRLDASMPAAAVPSFHALCSTATNGDKRATLGSKEIAEEEEEQEGKGHGRGGCHVVVTAHARRSLEIDTAD</sequence>
<comment type="caution">
    <text evidence="2">The sequence shown here is derived from an EMBL/GenBank/DDBJ whole genome shotgun (WGS) entry which is preliminary data.</text>
</comment>
<keyword evidence="3" id="KW-1185">Reference proteome</keyword>
<accession>A0A484BMN8</accession>
<dbReference type="Proteomes" id="UP000295192">
    <property type="component" value="Unassembled WGS sequence"/>
</dbReference>
<feature type="region of interest" description="Disordered" evidence="1">
    <location>
        <begin position="48"/>
        <end position="97"/>
    </location>
</feature>